<dbReference type="GO" id="GO:0003824">
    <property type="term" value="F:catalytic activity"/>
    <property type="evidence" value="ECO:0007669"/>
    <property type="project" value="InterPro"/>
</dbReference>
<evidence type="ECO:0000256" key="2">
    <source>
        <dbReference type="ARBA" id="ARBA00022723"/>
    </source>
</evidence>
<dbReference type="SUPFAM" id="SSF48150">
    <property type="entry name" value="DNA-glycosylase"/>
    <property type="match status" value="1"/>
</dbReference>
<dbReference type="EMBL" id="MTKR01000042">
    <property type="protein sequence ID" value="RWX50657.1"/>
    <property type="molecule type" value="Genomic_DNA"/>
</dbReference>
<dbReference type="PIRSF" id="PIRSF001435">
    <property type="entry name" value="Nth"/>
    <property type="match status" value="1"/>
</dbReference>
<dbReference type="CDD" id="cd00056">
    <property type="entry name" value="ENDO3c"/>
    <property type="match status" value="1"/>
</dbReference>
<dbReference type="PANTHER" id="PTHR10359:SF19">
    <property type="entry name" value="DNA REPAIR GLYCOSYLASE MJ1434-RELATED"/>
    <property type="match status" value="1"/>
</dbReference>
<sequence length="166" mass="18473">MLSLPAMASLGAGELAEYIRPAGYYNIKAGRLQNLFTMIAEHWDNDLDYLLQQPAPVLREQLLSVKGIGPETADSMVLYAAGQPIFVVDAYTHRILARHEVIPDDYDYFQIQEIFMDNLNEDAALFNEYHALLVQVGKQFCKKSRPQCGGCPLAGVGGVEEYVPCC</sequence>
<evidence type="ECO:0000256" key="4">
    <source>
        <dbReference type="ARBA" id="ARBA00023014"/>
    </source>
</evidence>
<accession>A0A3S3R4Y8</accession>
<dbReference type="InterPro" id="IPR023170">
    <property type="entry name" value="HhH_base_excis_C"/>
</dbReference>
<keyword evidence="4" id="KW-0411">Iron-sulfur</keyword>
<feature type="domain" description="HhH-GPD" evidence="5">
    <location>
        <begin position="2"/>
        <end position="139"/>
    </location>
</feature>
<evidence type="ECO:0000313" key="7">
    <source>
        <dbReference type="Proteomes" id="UP000287615"/>
    </source>
</evidence>
<keyword evidence="3" id="KW-0408">Iron</keyword>
<evidence type="ECO:0000256" key="3">
    <source>
        <dbReference type="ARBA" id="ARBA00023004"/>
    </source>
</evidence>
<reference evidence="6 7" key="1">
    <citation type="submission" date="2017-01" db="EMBL/GenBank/DDBJ databases">
        <title>The cable genome- insights into the physiology and evolution of filamentous bacteria capable of sulfide oxidation via long distance electron transfer.</title>
        <authorList>
            <person name="Schreiber L."/>
            <person name="Bjerg J.T."/>
            <person name="Boggild A."/>
            <person name="Van De Vossenberg J."/>
            <person name="Meysman F."/>
            <person name="Nielsen L.P."/>
            <person name="Schramm A."/>
            <person name="Kjeldsen K.U."/>
        </authorList>
    </citation>
    <scope>NUCLEOTIDE SEQUENCE [LARGE SCALE GENOMIC DNA]</scope>
    <source>
        <strain evidence="6">A3</strain>
    </source>
</reference>
<keyword evidence="2" id="KW-0479">Metal-binding</keyword>
<evidence type="ECO:0000313" key="6">
    <source>
        <dbReference type="EMBL" id="RWX50657.1"/>
    </source>
</evidence>
<dbReference type="GO" id="GO:0006284">
    <property type="term" value="P:base-excision repair"/>
    <property type="evidence" value="ECO:0007669"/>
    <property type="project" value="InterPro"/>
</dbReference>
<organism evidence="6 7">
    <name type="scientific">Candidatus Electrothrix marina</name>
    <dbReference type="NCBI Taxonomy" id="1859130"/>
    <lineage>
        <taxon>Bacteria</taxon>
        <taxon>Pseudomonadati</taxon>
        <taxon>Thermodesulfobacteriota</taxon>
        <taxon>Desulfobulbia</taxon>
        <taxon>Desulfobulbales</taxon>
        <taxon>Desulfobulbaceae</taxon>
        <taxon>Candidatus Electrothrix</taxon>
    </lineage>
</organism>
<protein>
    <submittedName>
        <fullName evidence="6">DNA-3-methyladenine glycosylase III</fullName>
    </submittedName>
</protein>
<proteinExistence type="predicted"/>
<dbReference type="GO" id="GO:0046872">
    <property type="term" value="F:metal ion binding"/>
    <property type="evidence" value="ECO:0007669"/>
    <property type="project" value="UniProtKB-KW"/>
</dbReference>
<evidence type="ECO:0000259" key="5">
    <source>
        <dbReference type="SMART" id="SM00478"/>
    </source>
</evidence>
<dbReference type="AlphaFoldDB" id="A0A3S3R4Y8"/>
<gene>
    <name evidence="6" type="ORF">VU00_10422</name>
</gene>
<dbReference type="PANTHER" id="PTHR10359">
    <property type="entry name" value="A/G-SPECIFIC ADENINE GLYCOSYLASE/ENDONUCLEASE III"/>
    <property type="match status" value="1"/>
</dbReference>
<dbReference type="GO" id="GO:0051539">
    <property type="term" value="F:4 iron, 4 sulfur cluster binding"/>
    <property type="evidence" value="ECO:0007669"/>
    <property type="project" value="UniProtKB-KW"/>
</dbReference>
<evidence type="ECO:0000256" key="1">
    <source>
        <dbReference type="ARBA" id="ARBA00022485"/>
    </source>
</evidence>
<dbReference type="SMART" id="SM00478">
    <property type="entry name" value="ENDO3c"/>
    <property type="match status" value="1"/>
</dbReference>
<dbReference type="Proteomes" id="UP000287615">
    <property type="component" value="Unassembled WGS sequence"/>
</dbReference>
<dbReference type="Gene3D" id="1.10.340.30">
    <property type="entry name" value="Hypothetical protein, domain 2"/>
    <property type="match status" value="1"/>
</dbReference>
<name>A0A3S3R4Y8_9BACT</name>
<dbReference type="Pfam" id="PF00730">
    <property type="entry name" value="HhH-GPD"/>
    <property type="match status" value="1"/>
</dbReference>
<dbReference type="Gene3D" id="1.10.1670.10">
    <property type="entry name" value="Helix-hairpin-Helix base-excision DNA repair enzymes (C-terminal)"/>
    <property type="match status" value="1"/>
</dbReference>
<dbReference type="InterPro" id="IPR003265">
    <property type="entry name" value="HhH-GPD_domain"/>
</dbReference>
<dbReference type="InterPro" id="IPR011257">
    <property type="entry name" value="DNA_glycosylase"/>
</dbReference>
<keyword evidence="1" id="KW-0004">4Fe-4S</keyword>
<comment type="caution">
    <text evidence="6">The sequence shown here is derived from an EMBL/GenBank/DDBJ whole genome shotgun (WGS) entry which is preliminary data.</text>
</comment>